<dbReference type="GO" id="GO:0004721">
    <property type="term" value="F:phosphoprotein phosphatase activity"/>
    <property type="evidence" value="ECO:0007669"/>
    <property type="project" value="TreeGrafter"/>
</dbReference>
<dbReference type="SMART" id="SM00387">
    <property type="entry name" value="HATPase_c"/>
    <property type="match status" value="1"/>
</dbReference>
<evidence type="ECO:0000256" key="6">
    <source>
        <dbReference type="ARBA" id="ARBA00022692"/>
    </source>
</evidence>
<dbReference type="Gene3D" id="3.30.565.10">
    <property type="entry name" value="Histidine kinase-like ATPase, C-terminal domain"/>
    <property type="match status" value="1"/>
</dbReference>
<dbReference type="PROSITE" id="PS50109">
    <property type="entry name" value="HIS_KIN"/>
    <property type="match status" value="1"/>
</dbReference>
<evidence type="ECO:0000256" key="2">
    <source>
        <dbReference type="ARBA" id="ARBA00004651"/>
    </source>
</evidence>
<name>A0A173X0V1_9FIRM</name>
<keyword evidence="5 13" id="KW-0808">Transferase</keyword>
<dbReference type="InterPro" id="IPR036890">
    <property type="entry name" value="HATPase_C_sf"/>
</dbReference>
<dbReference type="InterPro" id="IPR004358">
    <property type="entry name" value="Sig_transdc_His_kin-like_C"/>
</dbReference>
<dbReference type="GO" id="GO:0005886">
    <property type="term" value="C:plasma membrane"/>
    <property type="evidence" value="ECO:0007669"/>
    <property type="project" value="UniProtKB-SubCell"/>
</dbReference>
<evidence type="ECO:0000313" key="14">
    <source>
        <dbReference type="Proteomes" id="UP000095447"/>
    </source>
</evidence>
<comment type="subcellular location">
    <subcellularLocation>
        <location evidence="2">Cell membrane</location>
        <topology evidence="2">Multi-pass membrane protein</topology>
    </subcellularLocation>
</comment>
<evidence type="ECO:0000256" key="11">
    <source>
        <dbReference type="SAM" id="Phobius"/>
    </source>
</evidence>
<dbReference type="GO" id="GO:0000155">
    <property type="term" value="F:phosphorelay sensor kinase activity"/>
    <property type="evidence" value="ECO:0007669"/>
    <property type="project" value="TreeGrafter"/>
</dbReference>
<dbReference type="EC" id="2.7.13.3" evidence="3"/>
<reference evidence="13 14" key="1">
    <citation type="submission" date="2015-09" db="EMBL/GenBank/DDBJ databases">
        <authorList>
            <consortium name="Pathogen Informatics"/>
        </authorList>
    </citation>
    <scope>NUCLEOTIDE SEQUENCE [LARGE SCALE GENOMIC DNA]</scope>
    <source>
        <strain evidence="13 14">2789STDY5608838</strain>
    </source>
</reference>
<evidence type="ECO:0000256" key="5">
    <source>
        <dbReference type="ARBA" id="ARBA00022679"/>
    </source>
</evidence>
<dbReference type="AlphaFoldDB" id="A0A173X0V1"/>
<keyword evidence="6 11" id="KW-0812">Transmembrane</keyword>
<dbReference type="Pfam" id="PF02518">
    <property type="entry name" value="HATPase_c"/>
    <property type="match status" value="1"/>
</dbReference>
<dbReference type="EMBL" id="CYZA01000001">
    <property type="protein sequence ID" value="CUN44427.1"/>
    <property type="molecule type" value="Genomic_DNA"/>
</dbReference>
<feature type="domain" description="Histidine kinase" evidence="12">
    <location>
        <begin position="124"/>
        <end position="346"/>
    </location>
</feature>
<feature type="transmembrane region" description="Helical" evidence="11">
    <location>
        <begin position="12"/>
        <end position="32"/>
    </location>
</feature>
<organism evidence="13 14">
    <name type="scientific">Blautia obeum</name>
    <dbReference type="NCBI Taxonomy" id="40520"/>
    <lineage>
        <taxon>Bacteria</taxon>
        <taxon>Bacillati</taxon>
        <taxon>Bacillota</taxon>
        <taxon>Clostridia</taxon>
        <taxon>Lachnospirales</taxon>
        <taxon>Lachnospiraceae</taxon>
        <taxon>Blautia</taxon>
    </lineage>
</organism>
<dbReference type="InterPro" id="IPR005467">
    <property type="entry name" value="His_kinase_dom"/>
</dbReference>
<evidence type="ECO:0000256" key="4">
    <source>
        <dbReference type="ARBA" id="ARBA00022475"/>
    </source>
</evidence>
<keyword evidence="4" id="KW-1003">Cell membrane</keyword>
<gene>
    <name evidence="13" type="primary">graS</name>
    <name evidence="13" type="ORF">ERS852395_00363</name>
</gene>
<keyword evidence="9" id="KW-0902">Two-component regulatory system</keyword>
<dbReference type="InterPro" id="IPR050351">
    <property type="entry name" value="BphY/WalK/GraS-like"/>
</dbReference>
<evidence type="ECO:0000256" key="7">
    <source>
        <dbReference type="ARBA" id="ARBA00022777"/>
    </source>
</evidence>
<dbReference type="PRINTS" id="PR00344">
    <property type="entry name" value="BCTRLSENSOR"/>
</dbReference>
<dbReference type="PANTHER" id="PTHR45453:SF2">
    <property type="entry name" value="HISTIDINE KINASE"/>
    <property type="match status" value="1"/>
</dbReference>
<evidence type="ECO:0000256" key="10">
    <source>
        <dbReference type="ARBA" id="ARBA00023136"/>
    </source>
</evidence>
<keyword evidence="10 11" id="KW-0472">Membrane</keyword>
<protein>
    <recommendedName>
        <fullName evidence="3">histidine kinase</fullName>
        <ecNumber evidence="3">2.7.13.3</ecNumber>
    </recommendedName>
</protein>
<comment type="catalytic activity">
    <reaction evidence="1">
        <text>ATP + protein L-histidine = ADP + protein N-phospho-L-histidine.</text>
        <dbReference type="EC" id="2.7.13.3"/>
    </reaction>
</comment>
<dbReference type="Proteomes" id="UP000095447">
    <property type="component" value="Unassembled WGS sequence"/>
</dbReference>
<keyword evidence="8 11" id="KW-1133">Transmembrane helix</keyword>
<evidence type="ECO:0000313" key="13">
    <source>
        <dbReference type="EMBL" id="CUN44427.1"/>
    </source>
</evidence>
<evidence type="ECO:0000259" key="12">
    <source>
        <dbReference type="PROSITE" id="PS50109"/>
    </source>
</evidence>
<dbReference type="RefSeq" id="WP_055052536.1">
    <property type="nucleotide sequence ID" value="NZ_CYZA01000001.1"/>
</dbReference>
<evidence type="ECO:0000256" key="9">
    <source>
        <dbReference type="ARBA" id="ARBA00023012"/>
    </source>
</evidence>
<evidence type="ECO:0000256" key="1">
    <source>
        <dbReference type="ARBA" id="ARBA00000085"/>
    </source>
</evidence>
<dbReference type="InterPro" id="IPR003594">
    <property type="entry name" value="HATPase_dom"/>
</dbReference>
<feature type="transmembrane region" description="Helical" evidence="11">
    <location>
        <begin position="38"/>
        <end position="59"/>
    </location>
</feature>
<dbReference type="PANTHER" id="PTHR45453">
    <property type="entry name" value="PHOSPHATE REGULON SENSOR PROTEIN PHOR"/>
    <property type="match status" value="1"/>
</dbReference>
<dbReference type="SUPFAM" id="SSF55874">
    <property type="entry name" value="ATPase domain of HSP90 chaperone/DNA topoisomerase II/histidine kinase"/>
    <property type="match status" value="1"/>
</dbReference>
<evidence type="ECO:0000256" key="8">
    <source>
        <dbReference type="ARBA" id="ARBA00022989"/>
    </source>
</evidence>
<accession>A0A173X0V1</accession>
<keyword evidence="7 13" id="KW-0418">Kinase</keyword>
<sequence length="350" mass="40513">MKLFLDYISKIKFYIILQLFPVMLAEIIFFLYQLPIEPMVYVTVFWLITGICACLNGFYRYRKKVEQLELIAAAPDINLSQMDSPVGQDERFQQEIMQQLNQMRIDVENASQKASEDMTDYYTMWAHQIKTPIFALRLLLQESPEENKEKLSELFKIEQYVEMVLGYLRTEDMSSDLKLSRCSLDRIIRDQIHKYAGIFVSKKLTLTYESISQDILTDEKWLGFVIGQILSNALKYTRTGGIRIYLEKKLSLDTDDVSISIGNDDCNKVENFTLVIEDTGIGIRAEDIPRIFEKGYTGVNGRDDNRATGIGLYLSNKIMRKLGHRLYITSTEGKGTKVFLKFSVEDLSMY</sequence>
<proteinExistence type="predicted"/>
<evidence type="ECO:0000256" key="3">
    <source>
        <dbReference type="ARBA" id="ARBA00012438"/>
    </source>
</evidence>
<dbReference type="GO" id="GO:0016036">
    <property type="term" value="P:cellular response to phosphate starvation"/>
    <property type="evidence" value="ECO:0007669"/>
    <property type="project" value="TreeGrafter"/>
</dbReference>